<reference evidence="2" key="1">
    <citation type="submission" date="2022-07" db="EMBL/GenBank/DDBJ databases">
        <title>Genome analysis of Parmales, a sister group of diatoms, reveals the evolutionary specialization of diatoms from phago-mixotrophs to photoautotrophs.</title>
        <authorList>
            <person name="Ban H."/>
            <person name="Sato S."/>
            <person name="Yoshikawa S."/>
            <person name="Kazumasa Y."/>
            <person name="Nakamura Y."/>
            <person name="Ichinomiya M."/>
            <person name="Saitoh K."/>
            <person name="Sato N."/>
            <person name="Blanc-Mathieu R."/>
            <person name="Endo H."/>
            <person name="Kuwata A."/>
            <person name="Ogata H."/>
        </authorList>
    </citation>
    <scope>NUCLEOTIDE SEQUENCE</scope>
</reference>
<proteinExistence type="predicted"/>
<accession>A0A9W7AM80</accession>
<name>A0A9W7AM80_9STRA</name>
<dbReference type="EMBL" id="BRXZ01001593">
    <property type="protein sequence ID" value="GMH74832.1"/>
    <property type="molecule type" value="Genomic_DNA"/>
</dbReference>
<evidence type="ECO:0000259" key="1">
    <source>
        <dbReference type="Pfam" id="PF13524"/>
    </source>
</evidence>
<organism evidence="2 3">
    <name type="scientific">Triparma retinervis</name>
    <dbReference type="NCBI Taxonomy" id="2557542"/>
    <lineage>
        <taxon>Eukaryota</taxon>
        <taxon>Sar</taxon>
        <taxon>Stramenopiles</taxon>
        <taxon>Ochrophyta</taxon>
        <taxon>Bolidophyceae</taxon>
        <taxon>Parmales</taxon>
        <taxon>Triparmaceae</taxon>
        <taxon>Triparma</taxon>
    </lineage>
</organism>
<gene>
    <name evidence="2" type="ORF">TrRE_jg9404</name>
</gene>
<evidence type="ECO:0000313" key="3">
    <source>
        <dbReference type="Proteomes" id="UP001165082"/>
    </source>
</evidence>
<sequence length="353" mass="39479">MSGIPTFSITSHPGNLTGLVVIHGSYSAWDGYILSEWFDILSIIESKGAKVHPGGASSWEDLEAGLVAGFGRLPDAIIMVEQFHLIGEWGPRESEALRAMKVVTLNDDLHFHAPLVRSQKLASFLASDLPLLTYPFTLPIIYPELVSLKTTWIPHSAGRHFDKLQVNMEPMRKVLLAGSAGVEYYPYRRMIWDKYEKGDDRFTVIKHPGYSSDFAATSQDSNATNDETSKTIITGRHFGSTLNSYLSCVTCGSKLLYAVAKIFEIPASGCLLLLNHEMSPQVLALGFEHGVHYLAYTVDTLDEIVDWVLDEKNMVEVNKIRRRGFELARRRHTYKNRAEAIVDAVEKVINGTY</sequence>
<feature type="domain" description="Spore protein YkvP/CgeB glycosyl transferase-like" evidence="1">
    <location>
        <begin position="260"/>
        <end position="342"/>
    </location>
</feature>
<keyword evidence="3" id="KW-1185">Reference proteome</keyword>
<dbReference type="Pfam" id="PF13524">
    <property type="entry name" value="Glyco_trans_1_2"/>
    <property type="match status" value="1"/>
</dbReference>
<comment type="caution">
    <text evidence="2">The sequence shown here is derived from an EMBL/GenBank/DDBJ whole genome shotgun (WGS) entry which is preliminary data.</text>
</comment>
<dbReference type="OrthoDB" id="10034067at2759"/>
<evidence type="ECO:0000313" key="2">
    <source>
        <dbReference type="EMBL" id="GMH74832.1"/>
    </source>
</evidence>
<dbReference type="AlphaFoldDB" id="A0A9W7AM80"/>
<protein>
    <recommendedName>
        <fullName evidence="1">Spore protein YkvP/CgeB glycosyl transferase-like domain-containing protein</fullName>
    </recommendedName>
</protein>
<dbReference type="Proteomes" id="UP001165082">
    <property type="component" value="Unassembled WGS sequence"/>
</dbReference>
<dbReference type="InterPro" id="IPR055259">
    <property type="entry name" value="YkvP/CgeB_Glyco_trans-like"/>
</dbReference>